<dbReference type="RefSeq" id="WP_160765717.1">
    <property type="nucleotide sequence ID" value="NZ_WUPT01000006.1"/>
</dbReference>
<dbReference type="Proteomes" id="UP000480350">
    <property type="component" value="Unassembled WGS sequence"/>
</dbReference>
<dbReference type="AlphaFoldDB" id="A0A7C9MFU3"/>
<dbReference type="Pfam" id="PF07883">
    <property type="entry name" value="Cupin_2"/>
    <property type="match status" value="1"/>
</dbReference>
<dbReference type="SUPFAM" id="SSF51182">
    <property type="entry name" value="RmlC-like cupins"/>
    <property type="match status" value="1"/>
</dbReference>
<reference evidence="2 3" key="2">
    <citation type="submission" date="2020-03" db="EMBL/GenBank/DDBJ databases">
        <title>Kangsaoukella pontilimi gen. nov., sp. nov., a new member of the family Rhodobacteraceae isolated from a tidal mudflat.</title>
        <authorList>
            <person name="Kim I.S."/>
        </authorList>
    </citation>
    <scope>NUCLEOTIDE SEQUENCE [LARGE SCALE GENOMIC DNA]</scope>
    <source>
        <strain evidence="2 3">GH1-50</strain>
    </source>
</reference>
<dbReference type="CDD" id="cd02226">
    <property type="entry name" value="cupin_YdbB-like"/>
    <property type="match status" value="1"/>
</dbReference>
<sequence length="118" mass="13033">MNGKAINLSEKLETFSEYWSPKIVSRFNGNDVMVVKVKGEFVWHAHEETDDFFLVLDGVVTIETEDGNVTLNPGELYVVPKGVQHRPVAAEEAHILLIEPKGTPNTGDIATAAEKIDI</sequence>
<feature type="domain" description="Cupin type-2" evidence="1">
    <location>
        <begin position="32"/>
        <end position="97"/>
    </location>
</feature>
<dbReference type="PANTHER" id="PTHR36114:SF1">
    <property type="entry name" value="16.7 KDA PROTEIN IN WHIE LOCUS"/>
    <property type="match status" value="1"/>
</dbReference>
<evidence type="ECO:0000313" key="2">
    <source>
        <dbReference type="EMBL" id="MXQ09791.1"/>
    </source>
</evidence>
<comment type="caution">
    <text evidence="2">The sequence shown here is derived from an EMBL/GenBank/DDBJ whole genome shotgun (WGS) entry which is preliminary data.</text>
</comment>
<evidence type="ECO:0000259" key="1">
    <source>
        <dbReference type="Pfam" id="PF07883"/>
    </source>
</evidence>
<reference evidence="2 3" key="1">
    <citation type="submission" date="2019-12" db="EMBL/GenBank/DDBJ databases">
        <authorList>
            <person name="Lee S.D."/>
        </authorList>
    </citation>
    <scope>NUCLEOTIDE SEQUENCE [LARGE SCALE GENOMIC DNA]</scope>
    <source>
        <strain evidence="2 3">GH1-50</strain>
    </source>
</reference>
<accession>A0A7C9MFU3</accession>
<dbReference type="PANTHER" id="PTHR36114">
    <property type="entry name" value="16.7 KDA PROTEIN IN WHIE LOCUS"/>
    <property type="match status" value="1"/>
</dbReference>
<protein>
    <submittedName>
        <fullName evidence="2">Cupin domain-containing protein</fullName>
    </submittedName>
</protein>
<dbReference type="InterPro" id="IPR013096">
    <property type="entry name" value="Cupin_2"/>
</dbReference>
<dbReference type="InterPro" id="IPR052044">
    <property type="entry name" value="PKS_Associated_Protein"/>
</dbReference>
<proteinExistence type="predicted"/>
<dbReference type="EMBL" id="WUPT01000006">
    <property type="protein sequence ID" value="MXQ09791.1"/>
    <property type="molecule type" value="Genomic_DNA"/>
</dbReference>
<dbReference type="InterPro" id="IPR014710">
    <property type="entry name" value="RmlC-like_jellyroll"/>
</dbReference>
<name>A0A7C9MFU3_9RHOB</name>
<gene>
    <name evidence="2" type="ORF">GQ651_18240</name>
</gene>
<dbReference type="Gene3D" id="2.60.120.10">
    <property type="entry name" value="Jelly Rolls"/>
    <property type="match status" value="1"/>
</dbReference>
<organism evidence="2 3">
    <name type="scientific">Kangsaoukella pontilimi</name>
    <dbReference type="NCBI Taxonomy" id="2691042"/>
    <lineage>
        <taxon>Bacteria</taxon>
        <taxon>Pseudomonadati</taxon>
        <taxon>Pseudomonadota</taxon>
        <taxon>Alphaproteobacteria</taxon>
        <taxon>Rhodobacterales</taxon>
        <taxon>Paracoccaceae</taxon>
        <taxon>Kangsaoukella</taxon>
    </lineage>
</organism>
<dbReference type="InterPro" id="IPR011051">
    <property type="entry name" value="RmlC_Cupin_sf"/>
</dbReference>
<keyword evidence="3" id="KW-1185">Reference proteome</keyword>
<evidence type="ECO:0000313" key="3">
    <source>
        <dbReference type="Proteomes" id="UP000480350"/>
    </source>
</evidence>